<dbReference type="EMBL" id="LANV01000001">
    <property type="protein sequence ID" value="KJV64105.1"/>
    <property type="molecule type" value="Genomic_DNA"/>
</dbReference>
<reference evidence="2 3" key="1">
    <citation type="submission" date="2015-02" db="EMBL/GenBank/DDBJ databases">
        <title>Genome Sequencing of Rickettsiales.</title>
        <authorList>
            <person name="Daugherty S.C."/>
            <person name="Su Q."/>
            <person name="Abolude K."/>
            <person name="Beier-Sexton M."/>
            <person name="Carlyon J.A."/>
            <person name="Carter R."/>
            <person name="Day N.P."/>
            <person name="Dumler S.J."/>
            <person name="Dyachenko V."/>
            <person name="Godinez A."/>
            <person name="Kurtti T.J."/>
            <person name="Lichay M."/>
            <person name="Mullins K.E."/>
            <person name="Ott S."/>
            <person name="Pappas-Brown V."/>
            <person name="Paris D.H."/>
            <person name="Patel P."/>
            <person name="Richards A.L."/>
            <person name="Sadzewicz L."/>
            <person name="Sears K."/>
            <person name="Seidman D."/>
            <person name="Sengamalay N."/>
            <person name="Stenos J."/>
            <person name="Tallon L.J."/>
            <person name="Vincent G."/>
            <person name="Fraser C.M."/>
            <person name="Munderloh U."/>
            <person name="Dunning-Hotopp J.C."/>
        </authorList>
    </citation>
    <scope>NUCLEOTIDE SEQUENCE [LARGE SCALE GENOMIC DNA]</scope>
    <source>
        <strain evidence="2 3">ApMUC09</strain>
    </source>
</reference>
<gene>
    <name evidence="2" type="ORF">APHMUC_1370</name>
</gene>
<sequence length="45" mass="5096">MLIRLMNSIAWICIKFLFIGAVLLFGGYCTIMSALKTRWSSAQNL</sequence>
<keyword evidence="1" id="KW-0812">Transmembrane</keyword>
<keyword evidence="1" id="KW-0472">Membrane</keyword>
<proteinExistence type="predicted"/>
<keyword evidence="1" id="KW-1133">Transmembrane helix</keyword>
<comment type="caution">
    <text evidence="2">The sequence shown here is derived from an EMBL/GenBank/DDBJ whole genome shotgun (WGS) entry which is preliminary data.</text>
</comment>
<evidence type="ECO:0000313" key="3">
    <source>
        <dbReference type="Proteomes" id="UP000033441"/>
    </source>
</evidence>
<evidence type="ECO:0000313" key="2">
    <source>
        <dbReference type="EMBL" id="KJV64105.1"/>
    </source>
</evidence>
<name>A0A0F3N7U8_ANAPH</name>
<dbReference type="Proteomes" id="UP000033441">
    <property type="component" value="Unassembled WGS sequence"/>
</dbReference>
<protein>
    <submittedName>
        <fullName evidence="2">Putative membrane protein</fullName>
    </submittedName>
</protein>
<evidence type="ECO:0000256" key="1">
    <source>
        <dbReference type="SAM" id="Phobius"/>
    </source>
</evidence>
<accession>A0A0F3N7U8</accession>
<feature type="transmembrane region" description="Helical" evidence="1">
    <location>
        <begin position="12"/>
        <end position="35"/>
    </location>
</feature>
<dbReference type="AlphaFoldDB" id="A0A0F3N7U8"/>
<organism evidence="2 3">
    <name type="scientific">Anaplasma phagocytophilum str. ApMUC09</name>
    <dbReference type="NCBI Taxonomy" id="1359152"/>
    <lineage>
        <taxon>Bacteria</taxon>
        <taxon>Pseudomonadati</taxon>
        <taxon>Pseudomonadota</taxon>
        <taxon>Alphaproteobacteria</taxon>
        <taxon>Rickettsiales</taxon>
        <taxon>Anaplasmataceae</taxon>
        <taxon>Anaplasma</taxon>
        <taxon>phagocytophilum group</taxon>
    </lineage>
</organism>